<comment type="caution">
    <text evidence="1">The sequence shown here is derived from an EMBL/GenBank/DDBJ whole genome shotgun (WGS) entry which is preliminary data.</text>
</comment>
<gene>
    <name evidence="1" type="ORF">LPTSP4_08170</name>
</gene>
<dbReference type="AlphaFoldDB" id="A0A2P2DXH8"/>
<proteinExistence type="predicted"/>
<reference evidence="1 2" key="1">
    <citation type="submission" date="2018-02" db="EMBL/GenBank/DDBJ databases">
        <title>Novel Leptospira species isolated from soil and water in Japan.</title>
        <authorList>
            <person name="Nakao R."/>
            <person name="Masuzawa T."/>
        </authorList>
    </citation>
    <scope>NUCLEOTIDE SEQUENCE [LARGE SCALE GENOMIC DNA]</scope>
    <source>
        <strain evidence="1 2">YH101</strain>
    </source>
</reference>
<sequence>MSQSSTYYFNYDFSQNFKGVTFGLNLETPRIYSFYLNLGFKHSMLYGNISLNYSIVENARLINFSIYKDNVFTKYFLNEYKIALGYEINESTILSIGLIEQFARISEDRSKLQGYSTEQTIQLRTLFNSFVSFESFANTFISLSRTF</sequence>
<name>A0A2P2DXH8_9LEPT</name>
<accession>A0A2P2DXH8</accession>
<dbReference type="Proteomes" id="UP000245133">
    <property type="component" value="Unassembled WGS sequence"/>
</dbReference>
<evidence type="ECO:0000313" key="2">
    <source>
        <dbReference type="Proteomes" id="UP000245133"/>
    </source>
</evidence>
<organism evidence="1 2">
    <name type="scientific">Leptospira ryugenii</name>
    <dbReference type="NCBI Taxonomy" id="1917863"/>
    <lineage>
        <taxon>Bacteria</taxon>
        <taxon>Pseudomonadati</taxon>
        <taxon>Spirochaetota</taxon>
        <taxon>Spirochaetia</taxon>
        <taxon>Leptospirales</taxon>
        <taxon>Leptospiraceae</taxon>
        <taxon>Leptospira</taxon>
    </lineage>
</organism>
<evidence type="ECO:0000313" key="1">
    <source>
        <dbReference type="EMBL" id="GBF49306.1"/>
    </source>
</evidence>
<keyword evidence="2" id="KW-1185">Reference proteome</keyword>
<protein>
    <submittedName>
        <fullName evidence="1">Outer membrane protein</fullName>
    </submittedName>
</protein>
<dbReference type="EMBL" id="BFBB01000003">
    <property type="protein sequence ID" value="GBF49306.1"/>
    <property type="molecule type" value="Genomic_DNA"/>
</dbReference>